<evidence type="ECO:0000313" key="2">
    <source>
        <dbReference type="EMBL" id="ANH80214.1"/>
    </source>
</evidence>
<dbReference type="Proteomes" id="UP000077667">
    <property type="component" value="Chromosome"/>
</dbReference>
<accession>A0A1A9I0X8</accession>
<organism evidence="2 3">
    <name type="scientific">Niabella ginsenosidivorans</name>
    <dbReference type="NCBI Taxonomy" id="1176587"/>
    <lineage>
        <taxon>Bacteria</taxon>
        <taxon>Pseudomonadati</taxon>
        <taxon>Bacteroidota</taxon>
        <taxon>Chitinophagia</taxon>
        <taxon>Chitinophagales</taxon>
        <taxon>Chitinophagaceae</taxon>
        <taxon>Niabella</taxon>
    </lineage>
</organism>
<dbReference type="STRING" id="1176587.A8C56_03760"/>
<feature type="domain" description="HTH cro/C1-type" evidence="1">
    <location>
        <begin position="32"/>
        <end position="89"/>
    </location>
</feature>
<dbReference type="KEGG" id="nia:A8C56_03760"/>
<sequence length="152" mass="17187">MKKNHLQRQQLNNKLQFFEPLKNVVAPPTGWIKAIRLALGISLEQLGRKLSITKQGAMDVEKREAEGSITLKTLKEAANALDMQLVYGLVPKDGSLDTLIDRKARALARKIVLLADNTMILEDQGNSQQRLEKAIEEKAEELKIKMPKMLWD</sequence>
<protein>
    <submittedName>
        <fullName evidence="2">XRE family transcriptional regulator</fullName>
    </submittedName>
</protein>
<dbReference type="AlphaFoldDB" id="A0A1A9I0X8"/>
<dbReference type="InterPro" id="IPR010982">
    <property type="entry name" value="Lambda_DNA-bd_dom_sf"/>
</dbReference>
<dbReference type="PROSITE" id="PS50943">
    <property type="entry name" value="HTH_CROC1"/>
    <property type="match status" value="1"/>
</dbReference>
<dbReference type="CDD" id="cd00093">
    <property type="entry name" value="HTH_XRE"/>
    <property type="match status" value="1"/>
</dbReference>
<evidence type="ECO:0000313" key="3">
    <source>
        <dbReference type="Proteomes" id="UP000077667"/>
    </source>
</evidence>
<dbReference type="GO" id="GO:0003677">
    <property type="term" value="F:DNA binding"/>
    <property type="evidence" value="ECO:0007669"/>
    <property type="project" value="InterPro"/>
</dbReference>
<dbReference type="OrthoDB" id="9785949at2"/>
<proteinExistence type="predicted"/>
<dbReference type="Pfam" id="PF01381">
    <property type="entry name" value="HTH_3"/>
    <property type="match status" value="1"/>
</dbReference>
<reference evidence="2 3" key="1">
    <citation type="submission" date="2016-05" db="EMBL/GenBank/DDBJ databases">
        <title>Niabella ginsenosidivorans BS26 whole genome sequencing.</title>
        <authorList>
            <person name="Im W.T."/>
            <person name="Siddiqi M.Z."/>
        </authorList>
    </citation>
    <scope>NUCLEOTIDE SEQUENCE [LARGE SCALE GENOMIC DNA]</scope>
    <source>
        <strain evidence="2 3">BS26</strain>
    </source>
</reference>
<dbReference type="InterPro" id="IPR013435">
    <property type="entry name" value="Mobile_mystery_prot_A"/>
</dbReference>
<dbReference type="NCBIfam" id="TIGR02612">
    <property type="entry name" value="mob_myst_A"/>
    <property type="match status" value="1"/>
</dbReference>
<name>A0A1A9I0X8_9BACT</name>
<dbReference type="Gene3D" id="1.10.260.40">
    <property type="entry name" value="lambda repressor-like DNA-binding domains"/>
    <property type="match status" value="1"/>
</dbReference>
<keyword evidence="3" id="KW-1185">Reference proteome</keyword>
<dbReference type="RefSeq" id="WP_067752243.1">
    <property type="nucleotide sequence ID" value="NZ_CP015772.1"/>
</dbReference>
<dbReference type="SMART" id="SM00530">
    <property type="entry name" value="HTH_XRE"/>
    <property type="match status" value="1"/>
</dbReference>
<gene>
    <name evidence="2" type="ORF">A8C56_03760</name>
</gene>
<dbReference type="SUPFAM" id="SSF47413">
    <property type="entry name" value="lambda repressor-like DNA-binding domains"/>
    <property type="match status" value="1"/>
</dbReference>
<dbReference type="EMBL" id="CP015772">
    <property type="protein sequence ID" value="ANH80214.1"/>
    <property type="molecule type" value="Genomic_DNA"/>
</dbReference>
<dbReference type="InterPro" id="IPR001387">
    <property type="entry name" value="Cro/C1-type_HTH"/>
</dbReference>
<evidence type="ECO:0000259" key="1">
    <source>
        <dbReference type="PROSITE" id="PS50943"/>
    </source>
</evidence>